<dbReference type="AlphaFoldDB" id="A0A401P7H0"/>
<keyword evidence="3" id="KW-1185">Reference proteome</keyword>
<reference evidence="2 3" key="1">
    <citation type="journal article" date="2018" name="Nat. Ecol. Evol.">
        <title>Shark genomes provide insights into elasmobranch evolution and the origin of vertebrates.</title>
        <authorList>
            <person name="Hara Y"/>
            <person name="Yamaguchi K"/>
            <person name="Onimaru K"/>
            <person name="Kadota M"/>
            <person name="Koyanagi M"/>
            <person name="Keeley SD"/>
            <person name="Tatsumi K"/>
            <person name="Tanaka K"/>
            <person name="Motone F"/>
            <person name="Kageyama Y"/>
            <person name="Nozu R"/>
            <person name="Adachi N"/>
            <person name="Nishimura O"/>
            <person name="Nakagawa R"/>
            <person name="Tanegashima C"/>
            <person name="Kiyatake I"/>
            <person name="Matsumoto R"/>
            <person name="Murakumo K"/>
            <person name="Nishida K"/>
            <person name="Terakita A"/>
            <person name="Kuratani S"/>
            <person name="Sato K"/>
            <person name="Hyodo S Kuraku.S."/>
        </authorList>
    </citation>
    <scope>NUCLEOTIDE SEQUENCE [LARGE SCALE GENOMIC DNA]</scope>
</reference>
<dbReference type="Proteomes" id="UP000288216">
    <property type="component" value="Unassembled WGS sequence"/>
</dbReference>
<evidence type="ECO:0000313" key="2">
    <source>
        <dbReference type="EMBL" id="GCB69074.1"/>
    </source>
</evidence>
<sequence length="68" mass="7557">MKGGFYTEIQVDIATVYMQLTVGKGNVMATRDLAKPVLSALTRVISNSREKISNEKNGEEEPQLMKEP</sequence>
<proteinExistence type="predicted"/>
<protein>
    <submittedName>
        <fullName evidence="2">Uncharacterized protein</fullName>
    </submittedName>
</protein>
<evidence type="ECO:0000313" key="3">
    <source>
        <dbReference type="Proteomes" id="UP000288216"/>
    </source>
</evidence>
<gene>
    <name evidence="2" type="ORF">scyTo_0000992</name>
</gene>
<dbReference type="EMBL" id="BFAA01000205">
    <property type="protein sequence ID" value="GCB69074.1"/>
    <property type="molecule type" value="Genomic_DNA"/>
</dbReference>
<feature type="region of interest" description="Disordered" evidence="1">
    <location>
        <begin position="48"/>
        <end position="68"/>
    </location>
</feature>
<evidence type="ECO:0000256" key="1">
    <source>
        <dbReference type="SAM" id="MobiDB-lite"/>
    </source>
</evidence>
<comment type="caution">
    <text evidence="2">The sequence shown here is derived from an EMBL/GenBank/DDBJ whole genome shotgun (WGS) entry which is preliminary data.</text>
</comment>
<accession>A0A401P7H0</accession>
<organism evidence="2 3">
    <name type="scientific">Scyliorhinus torazame</name>
    <name type="common">Cloudy catshark</name>
    <name type="synonym">Catulus torazame</name>
    <dbReference type="NCBI Taxonomy" id="75743"/>
    <lineage>
        <taxon>Eukaryota</taxon>
        <taxon>Metazoa</taxon>
        <taxon>Chordata</taxon>
        <taxon>Craniata</taxon>
        <taxon>Vertebrata</taxon>
        <taxon>Chondrichthyes</taxon>
        <taxon>Elasmobranchii</taxon>
        <taxon>Galeomorphii</taxon>
        <taxon>Galeoidea</taxon>
        <taxon>Carcharhiniformes</taxon>
        <taxon>Scyliorhinidae</taxon>
        <taxon>Scyliorhinus</taxon>
    </lineage>
</organism>
<name>A0A401P7H0_SCYTO</name>